<dbReference type="Gene3D" id="3.40.50.300">
    <property type="entry name" value="P-loop containing nucleotide triphosphate hydrolases"/>
    <property type="match status" value="1"/>
</dbReference>
<dbReference type="PROSITE" id="PS50043">
    <property type="entry name" value="HTH_LUXR_2"/>
    <property type="match status" value="1"/>
</dbReference>
<comment type="caution">
    <text evidence="6">The sequence shown here is derived from an EMBL/GenBank/DDBJ whole genome shotgun (WGS) entry which is preliminary data.</text>
</comment>
<keyword evidence="7" id="KW-1185">Reference proteome</keyword>
<dbReference type="Proteomes" id="UP001139168">
    <property type="component" value="Unassembled WGS sequence"/>
</dbReference>
<evidence type="ECO:0000259" key="5">
    <source>
        <dbReference type="PROSITE" id="PS50043"/>
    </source>
</evidence>
<proteinExistence type="predicted"/>
<dbReference type="EMBL" id="JAJFZQ010000006">
    <property type="protein sequence ID" value="MCC3266597.1"/>
    <property type="molecule type" value="Genomic_DNA"/>
</dbReference>
<keyword evidence="1" id="KW-0805">Transcription regulation</keyword>
<dbReference type="InterPro" id="IPR027417">
    <property type="entry name" value="P-loop_NTPase"/>
</dbReference>
<evidence type="ECO:0000256" key="1">
    <source>
        <dbReference type="ARBA" id="ARBA00023015"/>
    </source>
</evidence>
<dbReference type="PANTHER" id="PTHR44688:SF16">
    <property type="entry name" value="DNA-BINDING TRANSCRIPTIONAL ACTIVATOR DEVR_DOSR"/>
    <property type="match status" value="1"/>
</dbReference>
<reference evidence="6" key="1">
    <citation type="submission" date="2021-10" db="EMBL/GenBank/DDBJ databases">
        <title>Novel species in genus Arthrobacter.</title>
        <authorList>
            <person name="Liu Y."/>
        </authorList>
    </citation>
    <scope>NUCLEOTIDE SEQUENCE</scope>
    <source>
        <strain evidence="6">Zg-Y786</strain>
    </source>
</reference>
<dbReference type="InterPro" id="IPR003593">
    <property type="entry name" value="AAA+_ATPase"/>
</dbReference>
<sequence>MQNSISQSYVVNSSASLSEPPTGVSKSGLLRPAGIGWDDHAPPRFVGRREVTRTILDRLASGGGAGCILVGEPGSGKTALIHHVLRQRSSDSYVVHVRGSAFSGRTPFGALTFLLSDLEPDVATHPVLILRGLSRLIQERAQGRPVLLAVDNGEDLDEFSAMALSQMVLSRTAGLLACFRDFSRAPAEFTGLWREGILSRVDLEPLDISETAELLSLELEGPVSGSAVASLHRHTGGNPHLLTLGCADYRDSGRLRRTGDVWVLDPHKPVPAGQLAKTVLSRLESLTERQLALVHTVALAGSLPLATALHGVEPGEVDTLQEHGILAVEQHSVPRVLLRDPVLAGAVSLSLDAATRGTLLRQLRAALAAGPRSGDYLPGEILSGESLARDASTGESPSGASGPVEASFPGGGDAVAAILDPVRLAQWQLDSGESLDPGTALAAARAANAAGNPAGAVRFLNLRKDRKDKDKANSPAAVLELVAARMALGEYGAALAVLSGCRTGDAGVAPVEEIRLLIAENRLLCLAATGALSAEVPAAALPPGAAKKHEELLAKADLRLAELSGAGAISRTDAGMLKRDLVLARAECNSTHGRFLENAAFLAPLQVEAAGQDKASRLLIGSWLCEALGMTNGQDEAAELIQDMHRLLREPGISRSDRTRAFARILHVHLATGSLEAARRMLEEQAEYSRETRFPGLFGELGEGVLHAYAGDPEAALRCLVPAVAQLRQAGPDSLLPLAASATAYCLALRQNQAGAEAYLRVRDKAVDGGPWTMRRAARHFAALAHAALGSQEAARRFVELAGHDHRRGAYSYELLSLLSAARLGDQDNLERILTVAAHQQGPFARMCETYAKGVGSYDAQLLIQAGELGESAGHVGFAREASERALAVASGSGDRATVRFIHRSRRGTAVSVTEGSDAATEYLSALTFRERSIARMAAAGTSNKAIAAELNISVRTVEGHLYQVYSKLHVGSRRELAKVIADKSEARK</sequence>
<organism evidence="6 7">
    <name type="scientific">Arthrobacter gengyunqii</name>
    <dbReference type="NCBI Taxonomy" id="2886940"/>
    <lineage>
        <taxon>Bacteria</taxon>
        <taxon>Bacillati</taxon>
        <taxon>Actinomycetota</taxon>
        <taxon>Actinomycetes</taxon>
        <taxon>Micrococcales</taxon>
        <taxon>Micrococcaceae</taxon>
        <taxon>Arthrobacter</taxon>
    </lineage>
</organism>
<dbReference type="SMART" id="SM00382">
    <property type="entry name" value="AAA"/>
    <property type="match status" value="1"/>
</dbReference>
<dbReference type="SUPFAM" id="SSF46894">
    <property type="entry name" value="C-terminal effector domain of the bipartite response regulators"/>
    <property type="match status" value="1"/>
</dbReference>
<evidence type="ECO:0000313" key="7">
    <source>
        <dbReference type="Proteomes" id="UP001139168"/>
    </source>
</evidence>
<feature type="domain" description="HTH luxR-type" evidence="5">
    <location>
        <begin position="920"/>
        <end position="985"/>
    </location>
</feature>
<dbReference type="PRINTS" id="PR00038">
    <property type="entry name" value="HTHLUXR"/>
</dbReference>
<evidence type="ECO:0000313" key="6">
    <source>
        <dbReference type="EMBL" id="MCC3266597.1"/>
    </source>
</evidence>
<feature type="region of interest" description="Disordered" evidence="4">
    <location>
        <begin position="1"/>
        <end position="25"/>
    </location>
</feature>
<dbReference type="Gene3D" id="1.10.10.10">
    <property type="entry name" value="Winged helix-like DNA-binding domain superfamily/Winged helix DNA-binding domain"/>
    <property type="match status" value="1"/>
</dbReference>
<keyword evidence="3" id="KW-0804">Transcription</keyword>
<protein>
    <submittedName>
        <fullName evidence="6">LuxR C-terminal-related transcriptional regulator</fullName>
    </submittedName>
</protein>
<dbReference type="Pfam" id="PF13191">
    <property type="entry name" value="AAA_16"/>
    <property type="match status" value="1"/>
</dbReference>
<gene>
    <name evidence="6" type="ORF">LJ752_11150</name>
</gene>
<dbReference type="InterPro" id="IPR041664">
    <property type="entry name" value="AAA_16"/>
</dbReference>
<dbReference type="InterPro" id="IPR000792">
    <property type="entry name" value="Tscrpt_reg_LuxR_C"/>
</dbReference>
<dbReference type="InterPro" id="IPR016032">
    <property type="entry name" value="Sig_transdc_resp-reg_C-effctor"/>
</dbReference>
<name>A0ABS8GKV9_9MICC</name>
<accession>A0ABS8GKV9</accession>
<evidence type="ECO:0000256" key="4">
    <source>
        <dbReference type="SAM" id="MobiDB-lite"/>
    </source>
</evidence>
<dbReference type="Pfam" id="PF00196">
    <property type="entry name" value="GerE"/>
    <property type="match status" value="1"/>
</dbReference>
<dbReference type="SMART" id="SM00421">
    <property type="entry name" value="HTH_LUXR"/>
    <property type="match status" value="1"/>
</dbReference>
<dbReference type="RefSeq" id="WP_227891410.1">
    <property type="nucleotide sequence ID" value="NZ_JAJFZQ010000006.1"/>
</dbReference>
<dbReference type="CDD" id="cd06170">
    <property type="entry name" value="LuxR_C_like"/>
    <property type="match status" value="1"/>
</dbReference>
<dbReference type="SUPFAM" id="SSF52540">
    <property type="entry name" value="P-loop containing nucleoside triphosphate hydrolases"/>
    <property type="match status" value="1"/>
</dbReference>
<evidence type="ECO:0000256" key="3">
    <source>
        <dbReference type="ARBA" id="ARBA00023163"/>
    </source>
</evidence>
<dbReference type="PANTHER" id="PTHR44688">
    <property type="entry name" value="DNA-BINDING TRANSCRIPTIONAL ACTIVATOR DEVR_DOSR"/>
    <property type="match status" value="1"/>
</dbReference>
<keyword evidence="2" id="KW-0238">DNA-binding</keyword>
<dbReference type="InterPro" id="IPR036388">
    <property type="entry name" value="WH-like_DNA-bd_sf"/>
</dbReference>
<feature type="compositionally biased region" description="Polar residues" evidence="4">
    <location>
        <begin position="1"/>
        <end position="19"/>
    </location>
</feature>
<evidence type="ECO:0000256" key="2">
    <source>
        <dbReference type="ARBA" id="ARBA00023125"/>
    </source>
</evidence>